<dbReference type="RefSeq" id="XP_009173232.1">
    <property type="nucleotide sequence ID" value="XM_009174968.1"/>
</dbReference>
<dbReference type="GeneID" id="20323189"/>
<dbReference type="Proteomes" id="UP000054324">
    <property type="component" value="Unassembled WGS sequence"/>
</dbReference>
<protein>
    <submittedName>
        <fullName evidence="1">Uncharacterized protein</fullName>
    </submittedName>
</protein>
<keyword evidence="2" id="KW-1185">Reference proteome</keyword>
<evidence type="ECO:0000313" key="2">
    <source>
        <dbReference type="Proteomes" id="UP000054324"/>
    </source>
</evidence>
<name>A0A074ZI90_OPIVI</name>
<gene>
    <name evidence="1" type="ORF">T265_09010</name>
</gene>
<dbReference type="EMBL" id="KL596868">
    <property type="protein sequence ID" value="KER23030.1"/>
    <property type="molecule type" value="Genomic_DNA"/>
</dbReference>
<dbReference type="AlphaFoldDB" id="A0A074ZI90"/>
<dbReference type="CTD" id="20323189"/>
<accession>A0A074ZI90</accession>
<sequence>MFVDSPAAAASAATVAAASAATMAASSSATGFVATNFSERLDHAREANGVQPDEEQRPSVLRSIVLRGSLERSFNSIASSLSNISFSNLLLGLPVCLPDLALPATLGEDVDKIKEAE</sequence>
<reference evidence="1 2" key="1">
    <citation type="submission" date="2013-11" db="EMBL/GenBank/DDBJ databases">
        <title>Opisthorchis viverrini - life in the bile duct.</title>
        <authorList>
            <person name="Young N.D."/>
            <person name="Nagarajan N."/>
            <person name="Lin S.J."/>
            <person name="Korhonen P.K."/>
            <person name="Jex A.R."/>
            <person name="Hall R.S."/>
            <person name="Safavi-Hemami H."/>
            <person name="Kaewkong W."/>
            <person name="Bertrand D."/>
            <person name="Gao S."/>
            <person name="Seet Q."/>
            <person name="Wongkham S."/>
            <person name="Teh B.T."/>
            <person name="Wongkham C."/>
            <person name="Intapan P.M."/>
            <person name="Maleewong W."/>
            <person name="Yang X."/>
            <person name="Hu M."/>
            <person name="Wang Z."/>
            <person name="Hofmann A."/>
            <person name="Sternberg P.W."/>
            <person name="Tan P."/>
            <person name="Wang J."/>
            <person name="Gasser R.B."/>
        </authorList>
    </citation>
    <scope>NUCLEOTIDE SEQUENCE [LARGE SCALE GENOMIC DNA]</scope>
</reference>
<organism evidence="1 2">
    <name type="scientific">Opisthorchis viverrini</name>
    <name type="common">Southeast Asian liver fluke</name>
    <dbReference type="NCBI Taxonomy" id="6198"/>
    <lineage>
        <taxon>Eukaryota</taxon>
        <taxon>Metazoa</taxon>
        <taxon>Spiralia</taxon>
        <taxon>Lophotrochozoa</taxon>
        <taxon>Platyhelminthes</taxon>
        <taxon>Trematoda</taxon>
        <taxon>Digenea</taxon>
        <taxon>Opisthorchiida</taxon>
        <taxon>Opisthorchiata</taxon>
        <taxon>Opisthorchiidae</taxon>
        <taxon>Opisthorchis</taxon>
    </lineage>
</organism>
<proteinExistence type="predicted"/>
<evidence type="ECO:0000313" key="1">
    <source>
        <dbReference type="EMBL" id="KER23030.1"/>
    </source>
</evidence>
<dbReference type="KEGG" id="ovi:T265_09010"/>